<feature type="signal peptide" evidence="1">
    <location>
        <begin position="1"/>
        <end position="21"/>
    </location>
</feature>
<feature type="domain" description="EF-hand" evidence="2">
    <location>
        <begin position="21"/>
        <end position="56"/>
    </location>
</feature>
<keyword evidence="1" id="KW-0732">Signal</keyword>
<evidence type="ECO:0000256" key="1">
    <source>
        <dbReference type="SAM" id="SignalP"/>
    </source>
</evidence>
<accession>A0A1I3ITZ7</accession>
<gene>
    <name evidence="3" type="ORF">SAMN05216258_107219</name>
</gene>
<dbReference type="InterPro" id="IPR002048">
    <property type="entry name" value="EF_hand_dom"/>
</dbReference>
<protein>
    <submittedName>
        <fullName evidence="3">EF hand</fullName>
    </submittedName>
</protein>
<evidence type="ECO:0000313" key="3">
    <source>
        <dbReference type="EMBL" id="SFI51357.1"/>
    </source>
</evidence>
<evidence type="ECO:0000259" key="2">
    <source>
        <dbReference type="PROSITE" id="PS50222"/>
    </source>
</evidence>
<dbReference type="Pfam" id="PF13202">
    <property type="entry name" value="EF-hand_5"/>
    <property type="match status" value="2"/>
</dbReference>
<organism evidence="3 4">
    <name type="scientific">Albimonas pacifica</name>
    <dbReference type="NCBI Taxonomy" id="1114924"/>
    <lineage>
        <taxon>Bacteria</taxon>
        <taxon>Pseudomonadati</taxon>
        <taxon>Pseudomonadota</taxon>
        <taxon>Alphaproteobacteria</taxon>
        <taxon>Rhodobacterales</taxon>
        <taxon>Paracoccaceae</taxon>
        <taxon>Albimonas</taxon>
    </lineage>
</organism>
<dbReference type="AlphaFoldDB" id="A0A1I3ITZ7"/>
<dbReference type="GO" id="GO:0005509">
    <property type="term" value="F:calcium ion binding"/>
    <property type="evidence" value="ECO:0007669"/>
    <property type="project" value="InterPro"/>
</dbReference>
<dbReference type="Proteomes" id="UP000199377">
    <property type="component" value="Unassembled WGS sequence"/>
</dbReference>
<dbReference type="STRING" id="1114924.SAMN05216258_107219"/>
<proteinExistence type="predicted"/>
<evidence type="ECO:0000313" key="4">
    <source>
        <dbReference type="Proteomes" id="UP000199377"/>
    </source>
</evidence>
<dbReference type="InterPro" id="IPR011992">
    <property type="entry name" value="EF-hand-dom_pair"/>
</dbReference>
<reference evidence="3 4" key="1">
    <citation type="submission" date="2016-10" db="EMBL/GenBank/DDBJ databases">
        <authorList>
            <person name="de Groot N.N."/>
        </authorList>
    </citation>
    <scope>NUCLEOTIDE SEQUENCE [LARGE SCALE GENOMIC DNA]</scope>
    <source>
        <strain evidence="3 4">CGMCC 1.11030</strain>
    </source>
</reference>
<sequence>MRRTFLLIGAALGLLAPPGLAAAAEVETAFAAMDANGDGMLDVDEYVAAVVHRFGELDADDDRMLTATEIGEVDRDAFVAADRDGDGELSLGEAVGDRMIRFFDADSSRDGTVTLVEINAYLEGLE</sequence>
<dbReference type="SUPFAM" id="SSF47473">
    <property type="entry name" value="EF-hand"/>
    <property type="match status" value="1"/>
</dbReference>
<feature type="chain" id="PRO_5011543821" evidence="1">
    <location>
        <begin position="22"/>
        <end position="126"/>
    </location>
</feature>
<dbReference type="Gene3D" id="1.10.238.10">
    <property type="entry name" value="EF-hand"/>
    <property type="match status" value="1"/>
</dbReference>
<dbReference type="RefSeq" id="WP_177236297.1">
    <property type="nucleotide sequence ID" value="NZ_FOQH01000007.1"/>
</dbReference>
<dbReference type="PROSITE" id="PS50222">
    <property type="entry name" value="EF_HAND_2"/>
    <property type="match status" value="1"/>
</dbReference>
<keyword evidence="4" id="KW-1185">Reference proteome</keyword>
<dbReference type="PROSITE" id="PS00018">
    <property type="entry name" value="EF_HAND_1"/>
    <property type="match status" value="2"/>
</dbReference>
<name>A0A1I3ITZ7_9RHOB</name>
<dbReference type="EMBL" id="FOQH01000007">
    <property type="protein sequence ID" value="SFI51357.1"/>
    <property type="molecule type" value="Genomic_DNA"/>
</dbReference>
<dbReference type="InterPro" id="IPR018247">
    <property type="entry name" value="EF_Hand_1_Ca_BS"/>
</dbReference>